<dbReference type="Proteomes" id="UP000432015">
    <property type="component" value="Unassembled WGS sequence"/>
</dbReference>
<feature type="signal peptide" evidence="2">
    <location>
        <begin position="1"/>
        <end position="27"/>
    </location>
</feature>
<feature type="compositionally biased region" description="Low complexity" evidence="1">
    <location>
        <begin position="36"/>
        <end position="45"/>
    </location>
</feature>
<comment type="caution">
    <text evidence="3">The sequence shown here is derived from an EMBL/GenBank/DDBJ whole genome shotgun (WGS) entry which is preliminary data.</text>
</comment>
<name>A0A7K1L5Z8_9ACTN</name>
<dbReference type="EMBL" id="WOFH01000009">
    <property type="protein sequence ID" value="MUN39828.1"/>
    <property type="molecule type" value="Genomic_DNA"/>
</dbReference>
<evidence type="ECO:0000256" key="2">
    <source>
        <dbReference type="SAM" id="SignalP"/>
    </source>
</evidence>
<evidence type="ECO:0000313" key="3">
    <source>
        <dbReference type="EMBL" id="MUN39828.1"/>
    </source>
</evidence>
<feature type="compositionally biased region" description="Basic and acidic residues" evidence="1">
    <location>
        <begin position="26"/>
        <end position="35"/>
    </location>
</feature>
<feature type="region of interest" description="Disordered" evidence="1">
    <location>
        <begin position="24"/>
        <end position="45"/>
    </location>
</feature>
<accession>A0A7K1L5Z8</accession>
<evidence type="ECO:0000256" key="1">
    <source>
        <dbReference type="SAM" id="MobiDB-lite"/>
    </source>
</evidence>
<proteinExistence type="predicted"/>
<gene>
    <name evidence="3" type="ORF">GNZ18_25000</name>
</gene>
<dbReference type="RefSeq" id="WP_156218980.1">
    <property type="nucleotide sequence ID" value="NZ_WOFH01000009.1"/>
</dbReference>
<reference evidence="3 4" key="1">
    <citation type="submission" date="2019-11" db="EMBL/GenBank/DDBJ databases">
        <authorList>
            <person name="Cao P."/>
        </authorList>
    </citation>
    <scope>NUCLEOTIDE SEQUENCE [LARGE SCALE GENOMIC DNA]</scope>
    <source>
        <strain evidence="3 4">NEAU-AAG5</strain>
    </source>
</reference>
<feature type="chain" id="PRO_5029646320" evidence="2">
    <location>
        <begin position="28"/>
        <end position="126"/>
    </location>
</feature>
<feature type="region of interest" description="Disordered" evidence="1">
    <location>
        <begin position="104"/>
        <end position="126"/>
    </location>
</feature>
<keyword evidence="4" id="KW-1185">Reference proteome</keyword>
<sequence length="126" mass="13371">MRRRMGIAVVLLLIAGCGLMPSPERQATDQARENARAAAARVAGRPPADAGRLAAGVRGVQVLRETPVAGGTRLVIRTSGRAHEDAWSTEHITMRRCYALTVAPSAGPPRPHRVDCPRGAPLTFSS</sequence>
<evidence type="ECO:0000313" key="4">
    <source>
        <dbReference type="Proteomes" id="UP000432015"/>
    </source>
</evidence>
<keyword evidence="2" id="KW-0732">Signal</keyword>
<protein>
    <submittedName>
        <fullName evidence="3">Uncharacterized protein</fullName>
    </submittedName>
</protein>
<organism evidence="3 4">
    <name type="scientific">Actinomadura litoris</name>
    <dbReference type="NCBI Taxonomy" id="2678616"/>
    <lineage>
        <taxon>Bacteria</taxon>
        <taxon>Bacillati</taxon>
        <taxon>Actinomycetota</taxon>
        <taxon>Actinomycetes</taxon>
        <taxon>Streptosporangiales</taxon>
        <taxon>Thermomonosporaceae</taxon>
        <taxon>Actinomadura</taxon>
    </lineage>
</organism>
<dbReference type="AlphaFoldDB" id="A0A7K1L5Z8"/>
<dbReference type="PROSITE" id="PS51257">
    <property type="entry name" value="PROKAR_LIPOPROTEIN"/>
    <property type="match status" value="1"/>
</dbReference>